<dbReference type="RefSeq" id="WP_145083801.1">
    <property type="nucleotide sequence ID" value="NZ_CP036274.1"/>
</dbReference>
<reference evidence="4 5" key="1">
    <citation type="submission" date="2019-02" db="EMBL/GenBank/DDBJ databases">
        <title>Deep-cultivation of Planctomycetes and their phenomic and genomic characterization uncovers novel biology.</title>
        <authorList>
            <person name="Wiegand S."/>
            <person name="Jogler M."/>
            <person name="Boedeker C."/>
            <person name="Pinto D."/>
            <person name="Vollmers J."/>
            <person name="Rivas-Marin E."/>
            <person name="Kohn T."/>
            <person name="Peeters S.H."/>
            <person name="Heuer A."/>
            <person name="Rast P."/>
            <person name="Oberbeckmann S."/>
            <person name="Bunk B."/>
            <person name="Jeske O."/>
            <person name="Meyerdierks A."/>
            <person name="Storesund J.E."/>
            <person name="Kallscheuer N."/>
            <person name="Luecker S."/>
            <person name="Lage O.M."/>
            <person name="Pohl T."/>
            <person name="Merkel B.J."/>
            <person name="Hornburger P."/>
            <person name="Mueller R.-W."/>
            <person name="Bruemmer F."/>
            <person name="Labrenz M."/>
            <person name="Spormann A.M."/>
            <person name="Op den Camp H."/>
            <person name="Overmann J."/>
            <person name="Amann R."/>
            <person name="Jetten M.S.M."/>
            <person name="Mascher T."/>
            <person name="Medema M.H."/>
            <person name="Devos D.P."/>
            <person name="Kaster A.-K."/>
            <person name="Ovreas L."/>
            <person name="Rohde M."/>
            <person name="Galperin M.Y."/>
            <person name="Jogler C."/>
        </authorList>
    </citation>
    <scope>NUCLEOTIDE SEQUENCE [LARGE SCALE GENOMIC DNA]</scope>
    <source>
        <strain evidence="4 5">ETA_A8</strain>
    </source>
</reference>
<dbReference type="Proteomes" id="UP000315017">
    <property type="component" value="Chromosome"/>
</dbReference>
<dbReference type="PRINTS" id="PR00813">
    <property type="entry name" value="BCTERIALGSPG"/>
</dbReference>
<dbReference type="OrthoDB" id="214451at2"/>
<accession>A0A517Y4V7</accession>
<dbReference type="GO" id="GO:0015627">
    <property type="term" value="C:type II protein secretion system complex"/>
    <property type="evidence" value="ECO:0007669"/>
    <property type="project" value="InterPro"/>
</dbReference>
<keyword evidence="1" id="KW-0488">Methylation</keyword>
<dbReference type="KEGG" id="aagg:ETAA8_02830"/>
<keyword evidence="5" id="KW-1185">Reference proteome</keyword>
<dbReference type="InterPro" id="IPR000983">
    <property type="entry name" value="Bac_GSPG_pilin"/>
</dbReference>
<evidence type="ECO:0000256" key="1">
    <source>
        <dbReference type="ARBA" id="ARBA00022481"/>
    </source>
</evidence>
<dbReference type="GO" id="GO:0015628">
    <property type="term" value="P:protein secretion by the type II secretion system"/>
    <property type="evidence" value="ECO:0007669"/>
    <property type="project" value="InterPro"/>
</dbReference>
<gene>
    <name evidence="4" type="primary">pulG_1</name>
    <name evidence="4" type="ORF">ETAA8_02830</name>
</gene>
<name>A0A517Y4V7_9BACT</name>
<dbReference type="AlphaFoldDB" id="A0A517Y4V7"/>
<dbReference type="InterPro" id="IPR012902">
    <property type="entry name" value="N_methyl_site"/>
</dbReference>
<evidence type="ECO:0000256" key="3">
    <source>
        <dbReference type="SAM" id="Phobius"/>
    </source>
</evidence>
<dbReference type="Gene3D" id="3.30.700.10">
    <property type="entry name" value="Glycoprotein, Type 4 Pilin"/>
    <property type="match status" value="1"/>
</dbReference>
<dbReference type="EMBL" id="CP036274">
    <property type="protein sequence ID" value="QDU25220.1"/>
    <property type="molecule type" value="Genomic_DNA"/>
</dbReference>
<feature type="transmembrane region" description="Helical" evidence="3">
    <location>
        <begin position="37"/>
        <end position="58"/>
    </location>
</feature>
<dbReference type="InterPro" id="IPR045584">
    <property type="entry name" value="Pilin-like"/>
</dbReference>
<dbReference type="NCBIfam" id="TIGR02532">
    <property type="entry name" value="IV_pilin_GFxxxE"/>
    <property type="match status" value="1"/>
</dbReference>
<evidence type="ECO:0000313" key="5">
    <source>
        <dbReference type="Proteomes" id="UP000315017"/>
    </source>
</evidence>
<feature type="compositionally biased region" description="Polar residues" evidence="2">
    <location>
        <begin position="1"/>
        <end position="24"/>
    </location>
</feature>
<evidence type="ECO:0000256" key="2">
    <source>
        <dbReference type="SAM" id="MobiDB-lite"/>
    </source>
</evidence>
<protein>
    <submittedName>
        <fullName evidence="4">Type II secretion system protein G</fullName>
    </submittedName>
</protein>
<proteinExistence type="predicted"/>
<feature type="region of interest" description="Disordered" evidence="2">
    <location>
        <begin position="1"/>
        <end position="31"/>
    </location>
</feature>
<keyword evidence="3" id="KW-0472">Membrane</keyword>
<keyword evidence="3" id="KW-0812">Transmembrane</keyword>
<evidence type="ECO:0000313" key="4">
    <source>
        <dbReference type="EMBL" id="QDU25220.1"/>
    </source>
</evidence>
<keyword evidence="3" id="KW-1133">Transmembrane helix</keyword>
<organism evidence="4 5">
    <name type="scientific">Anatilimnocola aggregata</name>
    <dbReference type="NCBI Taxonomy" id="2528021"/>
    <lineage>
        <taxon>Bacteria</taxon>
        <taxon>Pseudomonadati</taxon>
        <taxon>Planctomycetota</taxon>
        <taxon>Planctomycetia</taxon>
        <taxon>Pirellulales</taxon>
        <taxon>Pirellulaceae</taxon>
        <taxon>Anatilimnocola</taxon>
    </lineage>
</organism>
<sequence>MQLSGTLRSTMLQRDSSRCEQTPVRTKKPAKRSRRRAFTLIEVLMVVTTLAIIAGVVIPQVGSVIDDARHATMLAQLSELTLAVERYQIDHEGRAPDLMTDRSLPQLINHTNIQGAVGTTSSYPLGPYVRNRMPVNPLNGTSDVFRSNSAPPTNLTSRVGWVYHPETGQIWAGLYQGVVPNGATSLPGN</sequence>
<dbReference type="PANTHER" id="PTHR30093">
    <property type="entry name" value="GENERAL SECRETION PATHWAY PROTEIN G"/>
    <property type="match status" value="1"/>
</dbReference>
<dbReference type="SUPFAM" id="SSF54523">
    <property type="entry name" value="Pili subunits"/>
    <property type="match status" value="1"/>
</dbReference>